<sequence>MRAFRTAVPAVALAAALTAVTAGAAGAAPTAPAAQDRPAGDGRLGPCAAGQLCLWPKPGFQGNRRVSELAGIQIESCTTLPQGTSAASFANRMGRPVTLYQSATCAETGEFATYPSGTWVPEAAYPVRAYKVWES</sequence>
<protein>
    <recommendedName>
        <fullName evidence="4">Peptidase inhibitor family I36</fullName>
    </recommendedName>
</protein>
<feature type="chain" id="PRO_5037564111" description="Peptidase inhibitor family I36" evidence="1">
    <location>
        <begin position="25"/>
        <end position="135"/>
    </location>
</feature>
<reference evidence="2" key="1">
    <citation type="journal article" date="2014" name="Int. J. Syst. Evol. Microbiol.">
        <title>Complete genome sequence of Corynebacterium casei LMG S-19264T (=DSM 44701T), isolated from a smear-ripened cheese.</title>
        <authorList>
            <consortium name="US DOE Joint Genome Institute (JGI-PGF)"/>
            <person name="Walter F."/>
            <person name="Albersmeier A."/>
            <person name="Kalinowski J."/>
            <person name="Ruckert C."/>
        </authorList>
    </citation>
    <scope>NUCLEOTIDE SEQUENCE</scope>
    <source>
        <strain evidence="2">JCM 4059</strain>
    </source>
</reference>
<gene>
    <name evidence="2" type="ORF">GCM10010218_14570</name>
</gene>
<evidence type="ECO:0008006" key="4">
    <source>
        <dbReference type="Google" id="ProtNLM"/>
    </source>
</evidence>
<reference evidence="2" key="2">
    <citation type="submission" date="2020-09" db="EMBL/GenBank/DDBJ databases">
        <authorList>
            <person name="Sun Q."/>
            <person name="Ohkuma M."/>
        </authorList>
    </citation>
    <scope>NUCLEOTIDE SEQUENCE</scope>
    <source>
        <strain evidence="2">JCM 4059</strain>
    </source>
</reference>
<evidence type="ECO:0000313" key="2">
    <source>
        <dbReference type="EMBL" id="GHF34495.1"/>
    </source>
</evidence>
<organism evidence="2 3">
    <name type="scientific">Streptomyces mashuensis</name>
    <dbReference type="NCBI Taxonomy" id="33904"/>
    <lineage>
        <taxon>Bacteria</taxon>
        <taxon>Bacillati</taxon>
        <taxon>Actinomycetota</taxon>
        <taxon>Actinomycetes</taxon>
        <taxon>Kitasatosporales</taxon>
        <taxon>Streptomycetaceae</taxon>
        <taxon>Streptomyces</taxon>
    </lineage>
</organism>
<keyword evidence="3" id="KW-1185">Reference proteome</keyword>
<dbReference type="AlphaFoldDB" id="A0A919B027"/>
<dbReference type="Proteomes" id="UP000638313">
    <property type="component" value="Unassembled WGS sequence"/>
</dbReference>
<dbReference type="RefSeq" id="WP_190128586.1">
    <property type="nucleotide sequence ID" value="NZ_BNBD01000002.1"/>
</dbReference>
<keyword evidence="1" id="KW-0732">Signal</keyword>
<evidence type="ECO:0000256" key="1">
    <source>
        <dbReference type="SAM" id="SignalP"/>
    </source>
</evidence>
<proteinExistence type="predicted"/>
<accession>A0A919B027</accession>
<dbReference type="EMBL" id="BNBD01000002">
    <property type="protein sequence ID" value="GHF34495.1"/>
    <property type="molecule type" value="Genomic_DNA"/>
</dbReference>
<evidence type="ECO:0000313" key="3">
    <source>
        <dbReference type="Proteomes" id="UP000638313"/>
    </source>
</evidence>
<feature type="signal peptide" evidence="1">
    <location>
        <begin position="1"/>
        <end position="24"/>
    </location>
</feature>
<name>A0A919B027_9ACTN</name>
<dbReference type="Pfam" id="PF03995">
    <property type="entry name" value="Inhibitor_I36"/>
    <property type="match status" value="1"/>
</dbReference>
<comment type="caution">
    <text evidence="2">The sequence shown here is derived from an EMBL/GenBank/DDBJ whole genome shotgun (WGS) entry which is preliminary data.</text>
</comment>